<dbReference type="Proteomes" id="UP000217895">
    <property type="component" value="Chromosome"/>
</dbReference>
<accession>A0A1Z4JHW5</accession>
<dbReference type="Gene3D" id="1.20.58.320">
    <property type="entry name" value="TPR-like"/>
    <property type="match status" value="1"/>
</dbReference>
<dbReference type="Gene3D" id="1.25.40.10">
    <property type="entry name" value="Tetratricopeptide repeat domain"/>
    <property type="match status" value="1"/>
</dbReference>
<dbReference type="InterPro" id="IPR010323">
    <property type="entry name" value="DUF924"/>
</dbReference>
<protein>
    <recommendedName>
        <fullName evidence="3">DUF924 domain-containing protein</fullName>
    </recommendedName>
</protein>
<keyword evidence="2" id="KW-1185">Reference proteome</keyword>
<dbReference type="SUPFAM" id="SSF48452">
    <property type="entry name" value="TPR-like"/>
    <property type="match status" value="1"/>
</dbReference>
<dbReference type="AlphaFoldDB" id="A0A1Z4JHW5"/>
<organism evidence="1 2">
    <name type="scientific">Leptolyngbya boryana NIES-2135</name>
    <dbReference type="NCBI Taxonomy" id="1973484"/>
    <lineage>
        <taxon>Bacteria</taxon>
        <taxon>Bacillati</taxon>
        <taxon>Cyanobacteriota</taxon>
        <taxon>Cyanophyceae</taxon>
        <taxon>Leptolyngbyales</taxon>
        <taxon>Leptolyngbyaceae</taxon>
        <taxon>Leptolyngbya group</taxon>
        <taxon>Leptolyngbya</taxon>
    </lineage>
</organism>
<evidence type="ECO:0000313" key="1">
    <source>
        <dbReference type="EMBL" id="BAY56352.1"/>
    </source>
</evidence>
<dbReference type="Pfam" id="PF06041">
    <property type="entry name" value="DUF924"/>
    <property type="match status" value="1"/>
</dbReference>
<proteinExistence type="predicted"/>
<dbReference type="PANTHER" id="PTHR23004:SF7">
    <property type="entry name" value="DUF924-DOMAIN-CONTAINING PROTEIN"/>
    <property type="match status" value="1"/>
</dbReference>
<dbReference type="EMBL" id="AP018203">
    <property type="protein sequence ID" value="BAY56352.1"/>
    <property type="molecule type" value="Genomic_DNA"/>
</dbReference>
<gene>
    <name evidence="1" type="ORF">NIES2135_31830</name>
</gene>
<evidence type="ECO:0000313" key="2">
    <source>
        <dbReference type="Proteomes" id="UP000217895"/>
    </source>
</evidence>
<dbReference type="InterPro" id="IPR011990">
    <property type="entry name" value="TPR-like_helical_dom_sf"/>
</dbReference>
<dbReference type="PANTHER" id="PTHR23004">
    <property type="entry name" value="DOUBLECORTIN DOMAIN CONTAINING 2"/>
    <property type="match status" value="1"/>
</dbReference>
<name>A0A1Z4JHW5_LEPBY</name>
<sequence>MNTAEVLQFWFGETLERREAWFKKDPAFDAEIRSRFLSQYEQAALGELEDWMNAAESSLALVIVLDQFPRNMFRGTPRSFATDAKALQVAQCAIAQGFDQHLPPMQRFFFYLPLEHSENLDDQNESVRLYEPFRDIPELADTYDYAIRHRDVIARFGRFPHRNLILNRPSTPEELEFLKQPGSSF</sequence>
<reference evidence="1 2" key="1">
    <citation type="submission" date="2017-06" db="EMBL/GenBank/DDBJ databases">
        <title>Genome sequencing of cyanobaciteial culture collection at National Institute for Environmental Studies (NIES).</title>
        <authorList>
            <person name="Hirose Y."/>
            <person name="Shimura Y."/>
            <person name="Fujisawa T."/>
            <person name="Nakamura Y."/>
            <person name="Kawachi M."/>
        </authorList>
    </citation>
    <scope>NUCLEOTIDE SEQUENCE [LARGE SCALE GENOMIC DNA]</scope>
    <source>
        <strain evidence="1 2">NIES-2135</strain>
    </source>
</reference>
<evidence type="ECO:0008006" key="3">
    <source>
        <dbReference type="Google" id="ProtNLM"/>
    </source>
</evidence>